<dbReference type="RefSeq" id="WP_188627420.1">
    <property type="nucleotide sequence ID" value="NZ_BMIL01000009.1"/>
</dbReference>
<feature type="transmembrane region" description="Helical" evidence="1">
    <location>
        <begin position="15"/>
        <end position="36"/>
    </location>
</feature>
<gene>
    <name evidence="2" type="ORF">GCM10011387_26680</name>
</gene>
<keyword evidence="1" id="KW-0812">Transmembrane</keyword>
<proteinExistence type="predicted"/>
<dbReference type="Proteomes" id="UP000651668">
    <property type="component" value="Unassembled WGS sequence"/>
</dbReference>
<keyword evidence="1" id="KW-1133">Transmembrane helix</keyword>
<evidence type="ECO:0008006" key="4">
    <source>
        <dbReference type="Google" id="ProtNLM"/>
    </source>
</evidence>
<evidence type="ECO:0000256" key="1">
    <source>
        <dbReference type="SAM" id="Phobius"/>
    </source>
</evidence>
<dbReference type="AlphaFoldDB" id="A0A916XH73"/>
<keyword evidence="1" id="KW-0472">Membrane</keyword>
<reference evidence="2" key="2">
    <citation type="submission" date="2020-09" db="EMBL/GenBank/DDBJ databases">
        <authorList>
            <person name="Sun Q."/>
            <person name="Zhou Y."/>
        </authorList>
    </citation>
    <scope>NUCLEOTIDE SEQUENCE</scope>
    <source>
        <strain evidence="2">CGMCC 1.15343</strain>
    </source>
</reference>
<reference evidence="2" key="1">
    <citation type="journal article" date="2014" name="Int. J. Syst. Evol. Microbiol.">
        <title>Complete genome sequence of Corynebacterium casei LMG S-19264T (=DSM 44701T), isolated from a smear-ripened cheese.</title>
        <authorList>
            <consortium name="US DOE Joint Genome Institute (JGI-PGF)"/>
            <person name="Walter F."/>
            <person name="Albersmeier A."/>
            <person name="Kalinowski J."/>
            <person name="Ruckert C."/>
        </authorList>
    </citation>
    <scope>NUCLEOTIDE SEQUENCE</scope>
    <source>
        <strain evidence="2">CGMCC 1.15343</strain>
    </source>
</reference>
<dbReference type="EMBL" id="BMIL01000009">
    <property type="protein sequence ID" value="GGC71804.1"/>
    <property type="molecule type" value="Genomic_DNA"/>
</dbReference>
<evidence type="ECO:0000313" key="2">
    <source>
        <dbReference type="EMBL" id="GGC71804.1"/>
    </source>
</evidence>
<name>A0A916XH73_9SPHI</name>
<keyword evidence="3" id="KW-1185">Reference proteome</keyword>
<sequence length="55" mass="6441">MFKQFQTLINGNEGYLISSLSIFVLFFVLVGLFIFLMKKEEVQYMSELPLNDKES</sequence>
<protein>
    <recommendedName>
        <fullName evidence="4">Cbb3-type cytochrome oxidase component FixQ</fullName>
    </recommendedName>
</protein>
<evidence type="ECO:0000313" key="3">
    <source>
        <dbReference type="Proteomes" id="UP000651668"/>
    </source>
</evidence>
<accession>A0A916XH73</accession>
<organism evidence="2 3">
    <name type="scientific">Pedobacter quisquiliarum</name>
    <dbReference type="NCBI Taxonomy" id="1834438"/>
    <lineage>
        <taxon>Bacteria</taxon>
        <taxon>Pseudomonadati</taxon>
        <taxon>Bacteroidota</taxon>
        <taxon>Sphingobacteriia</taxon>
        <taxon>Sphingobacteriales</taxon>
        <taxon>Sphingobacteriaceae</taxon>
        <taxon>Pedobacter</taxon>
    </lineage>
</organism>
<comment type="caution">
    <text evidence="2">The sequence shown here is derived from an EMBL/GenBank/DDBJ whole genome shotgun (WGS) entry which is preliminary data.</text>
</comment>